<dbReference type="RefSeq" id="WP_231581479.1">
    <property type="nucleotide sequence ID" value="NZ_JACHEK010000008.1"/>
</dbReference>
<dbReference type="AlphaFoldDB" id="A0A841K6D9"/>
<evidence type="ECO:0000313" key="4">
    <source>
        <dbReference type="Proteomes" id="UP000538666"/>
    </source>
</evidence>
<organism evidence="3 4">
    <name type="scientific">Silvibacterium bohemicum</name>
    <dbReference type="NCBI Taxonomy" id="1577686"/>
    <lineage>
        <taxon>Bacteria</taxon>
        <taxon>Pseudomonadati</taxon>
        <taxon>Acidobacteriota</taxon>
        <taxon>Terriglobia</taxon>
        <taxon>Terriglobales</taxon>
        <taxon>Acidobacteriaceae</taxon>
        <taxon>Silvibacterium</taxon>
    </lineage>
</organism>
<proteinExistence type="predicted"/>
<dbReference type="Proteomes" id="UP000538666">
    <property type="component" value="Unassembled WGS sequence"/>
</dbReference>
<comment type="caution">
    <text evidence="3">The sequence shown here is derived from an EMBL/GenBank/DDBJ whole genome shotgun (WGS) entry which is preliminary data.</text>
</comment>
<evidence type="ECO:0000313" key="3">
    <source>
        <dbReference type="EMBL" id="MBB6145834.1"/>
    </source>
</evidence>
<dbReference type="EMBL" id="JACHEK010000008">
    <property type="protein sequence ID" value="MBB6145834.1"/>
    <property type="molecule type" value="Genomic_DNA"/>
</dbReference>
<feature type="signal peptide" evidence="2">
    <location>
        <begin position="1"/>
        <end position="23"/>
    </location>
</feature>
<keyword evidence="2" id="KW-0732">Signal</keyword>
<sequence length="501" mass="54072">MQRNLLRILPLLLIAMIVHPLHAHVGSPDVYEQGNAGPYKLFVVLRPPAVIPGVAEIEVRSQTPGVDRIDITPIPLTGEASKHPPVADSMKRPSSDPQFFTGHLWIMATGSWQVRFTVSGSQGPGVLSIPLPATAMMTRRMQPGMGIMLGLLGVLLVVGLVGIVGAASREAQLAPGTNPPPARIQRSYVVMAITLVILIGAVYYGNKWWGAEAANYSNYIYKPLRMDASLQAGNVLDLKLTDPGWLKQRKLDDFIPDHDHLMHLYLIRWPGMGVVFHLHPDQVGTGDFRLTLPTVPAGDYHLYADVVHATGFPETLVSSIKLPYVAGRSLQGDDAEGTAGPLKWNGDGTQTSNSYKLPDGYTMVWKKPANLTAKTPEEFSFTLLDAKGQPAQDMALYMGMTGHAAFVKTDGSVFAHIHPAGSAAMSAMMMAQSQNQAEASASQAPAMSMSSMPGMNMSQPSLPNVVSFPYGFPTAGSYRIFIQMKHGETVETGTFDADVSN</sequence>
<evidence type="ECO:0000256" key="1">
    <source>
        <dbReference type="SAM" id="Phobius"/>
    </source>
</evidence>
<evidence type="ECO:0008006" key="5">
    <source>
        <dbReference type="Google" id="ProtNLM"/>
    </source>
</evidence>
<accession>A0A841K6D9</accession>
<feature type="chain" id="PRO_5032452857" description="Secreted protein" evidence="2">
    <location>
        <begin position="24"/>
        <end position="501"/>
    </location>
</feature>
<keyword evidence="4" id="KW-1185">Reference proteome</keyword>
<reference evidence="3 4" key="1">
    <citation type="submission" date="2020-08" db="EMBL/GenBank/DDBJ databases">
        <title>Genomic Encyclopedia of Type Strains, Phase IV (KMG-IV): sequencing the most valuable type-strain genomes for metagenomic binning, comparative biology and taxonomic classification.</title>
        <authorList>
            <person name="Goeker M."/>
        </authorList>
    </citation>
    <scope>NUCLEOTIDE SEQUENCE [LARGE SCALE GENOMIC DNA]</scope>
    <source>
        <strain evidence="3 4">DSM 103733</strain>
    </source>
</reference>
<gene>
    <name evidence="3" type="ORF">HNQ77_003804</name>
</gene>
<evidence type="ECO:0000256" key="2">
    <source>
        <dbReference type="SAM" id="SignalP"/>
    </source>
</evidence>
<feature type="transmembrane region" description="Helical" evidence="1">
    <location>
        <begin position="145"/>
        <end position="167"/>
    </location>
</feature>
<feature type="transmembrane region" description="Helical" evidence="1">
    <location>
        <begin position="188"/>
        <end position="205"/>
    </location>
</feature>
<keyword evidence="1" id="KW-1133">Transmembrane helix</keyword>
<protein>
    <recommendedName>
        <fullName evidence="5">Secreted protein</fullName>
    </recommendedName>
</protein>
<keyword evidence="1" id="KW-0472">Membrane</keyword>
<name>A0A841K6D9_9BACT</name>
<keyword evidence="1" id="KW-0812">Transmembrane</keyword>